<reference evidence="2" key="1">
    <citation type="journal article" date="2022" name="bioRxiv">
        <title>Sequencing and chromosome-scale assembly of the giantPleurodeles waltlgenome.</title>
        <authorList>
            <person name="Brown T."/>
            <person name="Elewa A."/>
            <person name="Iarovenko S."/>
            <person name="Subramanian E."/>
            <person name="Araus A.J."/>
            <person name="Petzold A."/>
            <person name="Susuki M."/>
            <person name="Suzuki K.-i.T."/>
            <person name="Hayashi T."/>
            <person name="Toyoda A."/>
            <person name="Oliveira C."/>
            <person name="Osipova E."/>
            <person name="Leigh N.D."/>
            <person name="Simon A."/>
            <person name="Yun M.H."/>
        </authorList>
    </citation>
    <scope>NUCLEOTIDE SEQUENCE</scope>
    <source>
        <strain evidence="2">20211129_DDA</strain>
        <tissue evidence="2">Liver</tissue>
    </source>
</reference>
<protein>
    <submittedName>
        <fullName evidence="2">Uncharacterized protein</fullName>
    </submittedName>
</protein>
<feature type="region of interest" description="Disordered" evidence="1">
    <location>
        <begin position="1755"/>
        <end position="1784"/>
    </location>
</feature>
<proteinExistence type="predicted"/>
<dbReference type="EMBL" id="JANPWB010000003">
    <property type="protein sequence ID" value="KAJ1203188.1"/>
    <property type="molecule type" value="Genomic_DNA"/>
</dbReference>
<evidence type="ECO:0000313" key="3">
    <source>
        <dbReference type="Proteomes" id="UP001066276"/>
    </source>
</evidence>
<gene>
    <name evidence="2" type="ORF">NDU88_006981</name>
</gene>
<sequence>MLMGGHGYGMGQGDTPGRAMAVQGIAEGWCCRAHVATCIQEQVISCEGRHKADAQIGHIDEGALREWGKSLAVEVEGAHDPRQGDYCVDALTTVVGALKDGDAGSFVAAGDVSATDWKLQSMLEEKHCGAPAMMAAPTAFTDPIVITESDEEVGIVWARCAFCMQVGFTVKGTVLPRHKGWCCRAHVATCIQEQVISCEGRHKADAQIGHIDEGALREWGKSLAVEVEGAHDPRQGVYCVVALTTVVGALKDGDAGSFVAAGDVSATDWKLQSMLVEKHCGAPAMMAAPTAFTDPIVITESDEEVGIVWARCAFCMQLGFTVKGTVLPRHKGWCCRAHVATCIQEQVISCEGRHKADAQIGHIDEGALREWGKSLAVEVEGAHDPRQGDYCVDALTTVVGALKDGDAGSFVAAGDVSATDWKLQSMLVEKHCGAPAMMAAPTAFTDPIVITESDEEVGIVWARCAFCMQLGFTVKGTVLPRHKGWCCRAHVATCIQEQVISCEGRHKADAQIGHIDEGALREWGKSLAVEVEGAHDPRQGDYCVDALTTVVGALKDGDAGSFVAAGDVSATDWKLQSMLVEKHCGAPAMMAAPTAFTDPIVITESDEEVGIVWARCAFCMQLGFTVKGTVLPRHKGWCCRAHVATCIQEQVISCEGRHKADAQIGHIDEGALREWGKSLAVEVEGAHDPRQGDYCVDALTTVVGALKDGDAGSFVAAGDVSATDWKLQSMLVEKHCGAPAMMAAPTAFTDPIVITESDEEVGIVWARCAFCMQLGFTVKGTVLPRHKGWCCRAHVATCIQEQVISCEGRHKADAQIGHIDEGALREWGKSLAVEVEGAHDPRQGDYCVDALTTVVGALKDGDAGSFVAAGDVSATDWKLQSMLVEKHCGAPAMMAAPTAFTDPIVITESDEEVGIVWARCAFCMQLGFTVKGTVLPRHKGWCCRAHVATCIQEQVISCEGRHKADAQIGHIDEGALREWGKSLAVEVEGAHDPRQGDYCVDALTTVVGALKDGDAGSFVAAGDVSATDWKLQSMLVEKHCGAPAMMAAPTAFTDPIVITESDEEVGIGWLLVSQGVSSGLGGLEENVQLRRSASGASNVQMPLEGWCCRAHVATCIQEQVISCEGRHKADAQIGHIDEGALREWGKSLAVEVEGAHDPRQGDYCVDALTTVVGALKDGDAGSFVAAGDVSATDWKLQSMLVEKHCGAPAMMAAPTAFTDPIVITESDEEVGIVWARCAFCMQLGFTVKGTVLPRHKGWCCRAHVATCIQEQVISCEGRHKADAQIGHIDEGALREWGKSLAVEVEGAHDPRQGDYCVDALTTVGWCCRAHVATCIQEQVISCEGRHKADAQIGHIDEGALWEWGKSLAVEVEGAHDPRQGDYCVDALTTVVGALKDGDAGSFVAAGDVSATDWKLQSMLVEKHCGAPAMMAAPTAFTDPIVITESDEEVGIGWLLVSQGVSSGLGGLEENVQLRRSASGASNAQMPVEVRAPLGAWLKDGVAEPTCIQEQVISCEGRHKADAQLGHIDEGAPRERGRSLALEVEGEHDPRQGEYCVDTLTTVVGALKDGDAGSFVAAGDGSATDWKLQSMLAEKHCGAPAMMAAPTAFTDPIVITESDEEVGIGQAGEAVQGEFLGNRHAFDSGEKPITTQHLFLSWVSPMIHKVWRWAVDNEALHEKTGHVGEIGMGVSVGDRGGSWVSEVKEVSYLESGSIMGQAEDIKLFFSPGWLLVSQGVSSGLGVLEVNGRLRRSASEASDVQMPVEVRAPSGSQSKVRAGSRETCST</sequence>
<accession>A0AAV7VPD4</accession>
<dbReference type="Proteomes" id="UP001066276">
    <property type="component" value="Chromosome 2_1"/>
</dbReference>
<name>A0AAV7VPD4_PLEWA</name>
<keyword evidence="3" id="KW-1185">Reference proteome</keyword>
<organism evidence="2 3">
    <name type="scientific">Pleurodeles waltl</name>
    <name type="common">Iberian ribbed newt</name>
    <dbReference type="NCBI Taxonomy" id="8319"/>
    <lineage>
        <taxon>Eukaryota</taxon>
        <taxon>Metazoa</taxon>
        <taxon>Chordata</taxon>
        <taxon>Craniata</taxon>
        <taxon>Vertebrata</taxon>
        <taxon>Euteleostomi</taxon>
        <taxon>Amphibia</taxon>
        <taxon>Batrachia</taxon>
        <taxon>Caudata</taxon>
        <taxon>Salamandroidea</taxon>
        <taxon>Salamandridae</taxon>
        <taxon>Pleurodelinae</taxon>
        <taxon>Pleurodeles</taxon>
    </lineage>
</organism>
<evidence type="ECO:0000256" key="1">
    <source>
        <dbReference type="SAM" id="MobiDB-lite"/>
    </source>
</evidence>
<evidence type="ECO:0000313" key="2">
    <source>
        <dbReference type="EMBL" id="KAJ1203188.1"/>
    </source>
</evidence>
<comment type="caution">
    <text evidence="2">The sequence shown here is derived from an EMBL/GenBank/DDBJ whole genome shotgun (WGS) entry which is preliminary data.</text>
</comment>